<evidence type="ECO:0000313" key="2">
    <source>
        <dbReference type="Proteomes" id="UP001732700"/>
    </source>
</evidence>
<reference evidence="1" key="1">
    <citation type="submission" date="2021-05" db="EMBL/GenBank/DDBJ databases">
        <authorList>
            <person name="Scholz U."/>
            <person name="Mascher M."/>
            <person name="Fiebig A."/>
        </authorList>
    </citation>
    <scope>NUCLEOTIDE SEQUENCE [LARGE SCALE GENOMIC DNA]</scope>
</reference>
<accession>A0ACD5TLE8</accession>
<sequence length="1275" mass="143792">MAVVALAALRLAISPVLKKLLANAKTYLGVDMSSELHVLETTIMPQFELMIEAADRGNHRLKLDKWLQELKEAFYVSEDLLEEHEYNLLKLKAKGKDSLSSDASSIRSTFMKPLRAASSRLSNLSSENRKLLGQLNELKATLAKAKDFRDLLCLPAGSNSAESLTIPSVAVVPEVTSLPPLNVIGRDKDRDHIIDLLTKINTESSTAMFSGLAIVGVGGMGKSTLAQHVYNDKRVREYFDVTMWVSISRKLDVRRHTREIIESASQGECPRIDNLDTLQRKLANILQESGKFFLVLDDIWFEPGSEREWEQLVAPLLFQQAGSKVLVTSRRDTFPAALYCEDVCPLENMEDAQFLALFKHHAFSGQEIRNLLLRERLEDFAEKIAKRLGHSPLVAKVVGSQLKGKTHITAWKDALTIKIDKLSEPMIALSWSYEKLDPCLRRCFLYCSLFPKGHKYAINELVHLWMAEGIVDSCNQNKRVEDIVGDCFKEMVSLSFFQPVFEKRTPARYAMHDLLHDLAESLSKEDYFRLEDDKVIEIPSTVRHLSVCVDSMKKHTQSISKLRHLRTIICIDPLVDDVSDLFNQILQNLKKLRILCLSSYSSSKLPESVGELKHLRYLNIIRTLISELPKSLCTLYHLQLLLLNDKVDSLPENLCNLRKLRHLERHTDRIYVSVKKVVPQIPNIGKLISLQHLEKFSVQKKKGYELQQLRDMNELCGSLSVTNIVNVTGKDEALQSKLHEKSHLDSLQLVWNCKNNMNTEDSLHLEILEGLMPPPQLGDLKVDGYRSSKYPSWLLGSYFENLKSLRFSNCNALQSLPSNTKLFGNCSSLVLDNLPNLKMLPSLPLGLKMLSVKRCTLLIFISNDDQSENIMTDLLATRLGLMWEVDSGSGVKRALSSQHSFLKELMILMHADMSHVQNLESALEREKDEVLVKEDMIKAWIYCHKQRMKLMYGRSIRLPLVPPSGLSQLSLTLCSITDGALAVCLNGLASLKKLSLEEIMTLTRLPSEEVLHGLTELDSLVIRYCWCLRSLGGLRATTSLSYVGLFSCPSLDIADCLPVSLEKLNVYNCMLASNILFPDWTHMNDLYIGNCRSSASLSVGSITSVKTFSLSNMPDLCALEGLSPLEFHTLFLRDVPKLSPECIAQFKVQHSLIVSCPVILNSMLSAAGFTVVESLTLQGCKEPFISFEEPTNFTSIRSLKFSNCQMTSLPTNLECFSNLKRLDIYNCPNISFLPDLPSSIQHIYVRGCELLKESCRAPAGESWPKIAHIRWKQFA</sequence>
<dbReference type="Proteomes" id="UP001732700">
    <property type="component" value="Chromosome 1C"/>
</dbReference>
<reference evidence="1" key="2">
    <citation type="submission" date="2025-09" db="UniProtKB">
        <authorList>
            <consortium name="EnsemblPlants"/>
        </authorList>
    </citation>
    <scope>IDENTIFICATION</scope>
</reference>
<protein>
    <submittedName>
        <fullName evidence="1">Uncharacterized protein</fullName>
    </submittedName>
</protein>
<evidence type="ECO:0000313" key="1">
    <source>
        <dbReference type="EnsemblPlants" id="AVESA.00010b.r2.1CG0077900.1.CDS.1"/>
    </source>
</evidence>
<dbReference type="EnsemblPlants" id="AVESA.00010b.r2.1CG0077900.1">
    <property type="protein sequence ID" value="AVESA.00010b.r2.1CG0077900.1.CDS.1"/>
    <property type="gene ID" value="AVESA.00010b.r2.1CG0077900"/>
</dbReference>
<organism evidence="1 2">
    <name type="scientific">Avena sativa</name>
    <name type="common">Oat</name>
    <dbReference type="NCBI Taxonomy" id="4498"/>
    <lineage>
        <taxon>Eukaryota</taxon>
        <taxon>Viridiplantae</taxon>
        <taxon>Streptophyta</taxon>
        <taxon>Embryophyta</taxon>
        <taxon>Tracheophyta</taxon>
        <taxon>Spermatophyta</taxon>
        <taxon>Magnoliopsida</taxon>
        <taxon>Liliopsida</taxon>
        <taxon>Poales</taxon>
        <taxon>Poaceae</taxon>
        <taxon>BOP clade</taxon>
        <taxon>Pooideae</taxon>
        <taxon>Poodae</taxon>
        <taxon>Poeae</taxon>
        <taxon>Poeae Chloroplast Group 1 (Aveneae type)</taxon>
        <taxon>Aveninae</taxon>
        <taxon>Avena</taxon>
    </lineage>
</organism>
<name>A0ACD5TLE8_AVESA</name>
<keyword evidence="2" id="KW-1185">Reference proteome</keyword>
<proteinExistence type="predicted"/>